<gene>
    <name evidence="1" type="ORF">LCGC14_2726650</name>
</gene>
<organism evidence="1">
    <name type="scientific">marine sediment metagenome</name>
    <dbReference type="NCBI Taxonomy" id="412755"/>
    <lineage>
        <taxon>unclassified sequences</taxon>
        <taxon>metagenomes</taxon>
        <taxon>ecological metagenomes</taxon>
    </lineage>
</organism>
<protein>
    <submittedName>
        <fullName evidence="1">Uncharacterized protein</fullName>
    </submittedName>
</protein>
<feature type="non-terminal residue" evidence="1">
    <location>
        <position position="54"/>
    </location>
</feature>
<dbReference type="AlphaFoldDB" id="A0A0F9BHH6"/>
<name>A0A0F9BHH6_9ZZZZ</name>
<evidence type="ECO:0000313" key="1">
    <source>
        <dbReference type="EMBL" id="KKK90079.1"/>
    </source>
</evidence>
<dbReference type="EMBL" id="LAZR01049253">
    <property type="protein sequence ID" value="KKK90079.1"/>
    <property type="molecule type" value="Genomic_DNA"/>
</dbReference>
<accession>A0A0F9BHH6</accession>
<reference evidence="1" key="1">
    <citation type="journal article" date="2015" name="Nature">
        <title>Complex archaea that bridge the gap between prokaryotes and eukaryotes.</title>
        <authorList>
            <person name="Spang A."/>
            <person name="Saw J.H."/>
            <person name="Jorgensen S.L."/>
            <person name="Zaremba-Niedzwiedzka K."/>
            <person name="Martijn J."/>
            <person name="Lind A.E."/>
            <person name="van Eijk R."/>
            <person name="Schleper C."/>
            <person name="Guy L."/>
            <person name="Ettema T.J."/>
        </authorList>
    </citation>
    <scope>NUCLEOTIDE SEQUENCE</scope>
</reference>
<proteinExistence type="predicted"/>
<sequence length="54" mass="5654">MKYALTRRALLAATAAFAITATGAVAQDKVQLRLSGVSSDTDQRAIAMIDVFGP</sequence>
<comment type="caution">
    <text evidence="1">The sequence shown here is derived from an EMBL/GenBank/DDBJ whole genome shotgun (WGS) entry which is preliminary data.</text>
</comment>